<comment type="caution">
    <text evidence="1">The sequence shown here is derived from an EMBL/GenBank/DDBJ whole genome shotgun (WGS) entry which is preliminary data.</text>
</comment>
<dbReference type="AlphaFoldDB" id="A0A9Q1F382"/>
<gene>
    <name evidence="1" type="ORF">SKAU_G00251960</name>
</gene>
<proteinExistence type="predicted"/>
<keyword evidence="2" id="KW-1185">Reference proteome</keyword>
<organism evidence="1 2">
    <name type="scientific">Synaphobranchus kaupii</name>
    <name type="common">Kaup's arrowtooth eel</name>
    <dbReference type="NCBI Taxonomy" id="118154"/>
    <lineage>
        <taxon>Eukaryota</taxon>
        <taxon>Metazoa</taxon>
        <taxon>Chordata</taxon>
        <taxon>Craniata</taxon>
        <taxon>Vertebrata</taxon>
        <taxon>Euteleostomi</taxon>
        <taxon>Actinopterygii</taxon>
        <taxon>Neopterygii</taxon>
        <taxon>Teleostei</taxon>
        <taxon>Anguilliformes</taxon>
        <taxon>Synaphobranchidae</taxon>
        <taxon>Synaphobranchus</taxon>
    </lineage>
</organism>
<sequence>MKVTERARAVMLKDERAVGAAGSSLSGVNIHMSISDNPFGGIHFQVCNGELRSKWKCLESKCPNQWIT</sequence>
<evidence type="ECO:0000313" key="2">
    <source>
        <dbReference type="Proteomes" id="UP001152622"/>
    </source>
</evidence>
<reference evidence="1" key="1">
    <citation type="journal article" date="2023" name="Science">
        <title>Genome structures resolve the early diversification of teleost fishes.</title>
        <authorList>
            <person name="Parey E."/>
            <person name="Louis A."/>
            <person name="Montfort J."/>
            <person name="Bouchez O."/>
            <person name="Roques C."/>
            <person name="Iampietro C."/>
            <person name="Lluch J."/>
            <person name="Castinel A."/>
            <person name="Donnadieu C."/>
            <person name="Desvignes T."/>
            <person name="Floi Bucao C."/>
            <person name="Jouanno E."/>
            <person name="Wen M."/>
            <person name="Mejri S."/>
            <person name="Dirks R."/>
            <person name="Jansen H."/>
            <person name="Henkel C."/>
            <person name="Chen W.J."/>
            <person name="Zahm M."/>
            <person name="Cabau C."/>
            <person name="Klopp C."/>
            <person name="Thompson A.W."/>
            <person name="Robinson-Rechavi M."/>
            <person name="Braasch I."/>
            <person name="Lecointre G."/>
            <person name="Bobe J."/>
            <person name="Postlethwait J.H."/>
            <person name="Berthelot C."/>
            <person name="Roest Crollius H."/>
            <person name="Guiguen Y."/>
        </authorList>
    </citation>
    <scope>NUCLEOTIDE SEQUENCE</scope>
    <source>
        <strain evidence="1">WJC10195</strain>
    </source>
</reference>
<dbReference type="Proteomes" id="UP001152622">
    <property type="component" value="Chromosome 9"/>
</dbReference>
<accession>A0A9Q1F382</accession>
<name>A0A9Q1F382_SYNKA</name>
<dbReference type="EMBL" id="JAINUF010000009">
    <property type="protein sequence ID" value="KAJ8350066.1"/>
    <property type="molecule type" value="Genomic_DNA"/>
</dbReference>
<protein>
    <submittedName>
        <fullName evidence="1">Uncharacterized protein</fullName>
    </submittedName>
</protein>
<evidence type="ECO:0000313" key="1">
    <source>
        <dbReference type="EMBL" id="KAJ8350066.1"/>
    </source>
</evidence>